<reference evidence="2 3" key="1">
    <citation type="submission" date="2019-01" db="EMBL/GenBank/DDBJ databases">
        <authorList>
            <person name="Chen W.-M."/>
        </authorList>
    </citation>
    <scope>NUCLEOTIDE SEQUENCE [LARGE SCALE GENOMIC DNA]</scope>
    <source>
        <strain evidence="2 3">CCP-18</strain>
    </source>
</reference>
<proteinExistence type="predicted"/>
<sequence length="165" mass="18407">MRAPTRCSTSTTPTTTSRSRRNRSPACTWRATPTRWPSSRRIWKRTSPLEAPRPLCRSRPAPKGGRPFHCPMNPTRYLAHLEGLTVFAADGQAVLFDARDGGLHLLTELPWAVMERICTQAMDTEAVKAALRAEYPDDDPAEQAAAVDRALNELVTLGLVREWTP</sequence>
<dbReference type="InterPro" id="IPR027599">
    <property type="entry name" value="PqqD-rel_X"/>
</dbReference>
<feature type="compositionally biased region" description="Low complexity" evidence="1">
    <location>
        <begin position="1"/>
        <end position="17"/>
    </location>
</feature>
<protein>
    <submittedName>
        <fullName evidence="2">HPr-rel-A system PqqD family peptide chaperone</fullName>
    </submittedName>
</protein>
<evidence type="ECO:0000256" key="1">
    <source>
        <dbReference type="SAM" id="MobiDB-lite"/>
    </source>
</evidence>
<dbReference type="NCBIfam" id="TIGR04353">
    <property type="entry name" value="PqqD_rel_X"/>
    <property type="match status" value="1"/>
</dbReference>
<dbReference type="AlphaFoldDB" id="A0A437LKY9"/>
<evidence type="ECO:0000313" key="2">
    <source>
        <dbReference type="EMBL" id="RVT86043.1"/>
    </source>
</evidence>
<name>A0A437LKY9_9BURK</name>
<evidence type="ECO:0000313" key="3">
    <source>
        <dbReference type="Proteomes" id="UP000288587"/>
    </source>
</evidence>
<comment type="caution">
    <text evidence="2">The sequence shown here is derived from an EMBL/GenBank/DDBJ whole genome shotgun (WGS) entry which is preliminary data.</text>
</comment>
<dbReference type="EMBL" id="SACM01000002">
    <property type="protein sequence ID" value="RVT86043.1"/>
    <property type="molecule type" value="Genomic_DNA"/>
</dbReference>
<gene>
    <name evidence="2" type="ORF">EOD73_08335</name>
</gene>
<dbReference type="Proteomes" id="UP000288587">
    <property type="component" value="Unassembled WGS sequence"/>
</dbReference>
<organism evidence="2 3">
    <name type="scientific">Inhella crocodyli</name>
    <dbReference type="NCBI Taxonomy" id="2499851"/>
    <lineage>
        <taxon>Bacteria</taxon>
        <taxon>Pseudomonadati</taxon>
        <taxon>Pseudomonadota</taxon>
        <taxon>Betaproteobacteria</taxon>
        <taxon>Burkholderiales</taxon>
        <taxon>Sphaerotilaceae</taxon>
        <taxon>Inhella</taxon>
    </lineage>
</organism>
<dbReference type="OrthoDB" id="7572166at2"/>
<feature type="region of interest" description="Disordered" evidence="1">
    <location>
        <begin position="1"/>
        <end position="31"/>
    </location>
</feature>
<accession>A0A437LKY9</accession>
<keyword evidence="3" id="KW-1185">Reference proteome</keyword>